<sequence length="80" mass="8068">MALLTNCTTCTPPAGSTPILTVDVPGGLAINLLGIHIEACPICLTVFTGGGTLTAEQQAIANNLVQAVNNLIPSIPSAQK</sequence>
<reference evidence="1 2" key="1">
    <citation type="submission" date="2021-10" db="EMBL/GenBank/DDBJ databases">
        <authorList>
            <person name="Criscuolo A."/>
        </authorList>
    </citation>
    <scope>NUCLEOTIDE SEQUENCE [LARGE SCALE GENOMIC DNA]</scope>
    <source>
        <strain evidence="2">CIP 111899</strain>
    </source>
</reference>
<protein>
    <submittedName>
        <fullName evidence="1">Uncharacterized protein</fullName>
    </submittedName>
</protein>
<organism evidence="1 2">
    <name type="scientific">Bacillus rhizoplanae</name>
    <dbReference type="NCBI Taxonomy" id="2880966"/>
    <lineage>
        <taxon>Bacteria</taxon>
        <taxon>Bacillati</taxon>
        <taxon>Bacillota</taxon>
        <taxon>Bacilli</taxon>
        <taxon>Bacillales</taxon>
        <taxon>Bacillaceae</taxon>
        <taxon>Bacillus</taxon>
    </lineage>
</organism>
<evidence type="ECO:0000313" key="2">
    <source>
        <dbReference type="Proteomes" id="UP000789423"/>
    </source>
</evidence>
<comment type="caution">
    <text evidence="1">The sequence shown here is derived from an EMBL/GenBank/DDBJ whole genome shotgun (WGS) entry which is preliminary data.</text>
</comment>
<name>A0ABM8Y712_9BACI</name>
<evidence type="ECO:0000313" key="1">
    <source>
        <dbReference type="EMBL" id="CAG9611473.1"/>
    </source>
</evidence>
<dbReference type="Proteomes" id="UP000789423">
    <property type="component" value="Unassembled WGS sequence"/>
</dbReference>
<gene>
    <name evidence="1" type="ORF">BACCIP111899_00643</name>
</gene>
<dbReference type="EMBL" id="CAKJTI010000002">
    <property type="protein sequence ID" value="CAG9611473.1"/>
    <property type="molecule type" value="Genomic_DNA"/>
</dbReference>
<proteinExistence type="predicted"/>
<keyword evidence="2" id="KW-1185">Reference proteome</keyword>
<accession>A0ABM8Y712</accession>
<dbReference type="RefSeq" id="WP_230573763.1">
    <property type="nucleotide sequence ID" value="NZ_CAKJTI010000002.1"/>
</dbReference>